<organism evidence="2 3">
    <name type="scientific">Macrostomum lignano</name>
    <dbReference type="NCBI Taxonomy" id="282301"/>
    <lineage>
        <taxon>Eukaryota</taxon>
        <taxon>Metazoa</taxon>
        <taxon>Spiralia</taxon>
        <taxon>Lophotrochozoa</taxon>
        <taxon>Platyhelminthes</taxon>
        <taxon>Rhabditophora</taxon>
        <taxon>Macrostomorpha</taxon>
        <taxon>Macrostomida</taxon>
        <taxon>Macrostomidae</taxon>
        <taxon>Macrostomum</taxon>
    </lineage>
</organism>
<keyword evidence="2" id="KW-1185">Reference proteome</keyword>
<protein>
    <submittedName>
        <fullName evidence="3">AMP-binding domain-containing protein</fullName>
    </submittedName>
</protein>
<evidence type="ECO:0000313" key="3">
    <source>
        <dbReference type="WBParaSite" id="maker-unitig_17206-snap-gene-0.2-mRNA-1"/>
    </source>
</evidence>
<dbReference type="InterPro" id="IPR036397">
    <property type="entry name" value="RNaseH_sf"/>
</dbReference>
<dbReference type="WBParaSite" id="maker-unitig_17206-snap-gene-0.2-mRNA-1">
    <property type="protein sequence ID" value="maker-unitig_17206-snap-gene-0.2-mRNA-1"/>
    <property type="gene ID" value="maker-unitig_17206-snap-gene-0.2"/>
</dbReference>
<dbReference type="Proteomes" id="UP000095280">
    <property type="component" value="Unplaced"/>
</dbReference>
<evidence type="ECO:0000313" key="2">
    <source>
        <dbReference type="Proteomes" id="UP000095280"/>
    </source>
</evidence>
<sequence length="521" mass="56401">RIVIDEDLLSFFVRYGVDAGACLRPALSACFGEMVWLAACQAAGWAAVCLAARDPLTVRARSAVSELLRCRSVLLHCCDATGVLNGRGLLFCCFKRARLSQRIAERDVGLLQQIFAEVYRSSICTIHCFQAIGVDKFARTSSSSSPLLRLGRQSVDSGLQKQQFGQPGSFELVCVSELIDWQRERRQSGRALPVWLKAIGLLPLATEAATALYIQELLSPDELVLPLIGQDKVGVAEEFLDSNPDAQLATLRYLDDALENGKSALINRCLSRAALSDQLDQLIRSILRRPELQREIGDQALMAARRKLDEAFELTPCPRVCWTMEGPASPAARIATQPGGSCRQLGGSRSAKMDQSDGLSGGFASASASQPELANHWTLIAASRLGIDAEWSSNSNSCPASSSALIQLLQIAIEEPNCRVYLFDLPRPVAGEATGLAQSDWRPGRSRRCPSCGIGIGEDLRRLIQGLVDLDGLAKRLVAEASGAAAHRLKPVRLDENECGGERGLSELCRPASARQAFGQI</sequence>
<proteinExistence type="predicted"/>
<dbReference type="AlphaFoldDB" id="A0A1I8F322"/>
<dbReference type="Gene3D" id="3.30.420.10">
    <property type="entry name" value="Ribonuclease H-like superfamily/Ribonuclease H"/>
    <property type="match status" value="1"/>
</dbReference>
<evidence type="ECO:0000256" key="1">
    <source>
        <dbReference type="SAM" id="MobiDB-lite"/>
    </source>
</evidence>
<name>A0A1I8F322_9PLAT</name>
<dbReference type="GO" id="GO:0003676">
    <property type="term" value="F:nucleic acid binding"/>
    <property type="evidence" value="ECO:0007669"/>
    <property type="project" value="InterPro"/>
</dbReference>
<reference evidence="3" key="1">
    <citation type="submission" date="2016-11" db="UniProtKB">
        <authorList>
            <consortium name="WormBaseParasite"/>
        </authorList>
    </citation>
    <scope>IDENTIFICATION</scope>
</reference>
<feature type="region of interest" description="Disordered" evidence="1">
    <location>
        <begin position="332"/>
        <end position="364"/>
    </location>
</feature>
<accession>A0A1I8F322</accession>